<dbReference type="InterPro" id="IPR029903">
    <property type="entry name" value="RmlD-like-bd"/>
</dbReference>
<dbReference type="EMBL" id="JADMCD010000006">
    <property type="protein sequence ID" value="MBF8641603.1"/>
    <property type="molecule type" value="Genomic_DNA"/>
</dbReference>
<proteinExistence type="inferred from homology"/>
<keyword evidence="11" id="KW-1185">Reference proteome</keyword>
<dbReference type="GO" id="GO:0019305">
    <property type="term" value="P:dTDP-rhamnose biosynthetic process"/>
    <property type="evidence" value="ECO:0007669"/>
    <property type="project" value="UniProtKB-UniPathway"/>
</dbReference>
<accession>A0A2X2CVE1</accession>
<protein>
    <recommendedName>
        <fullName evidence="4 6">dTDP-4-dehydrorhamnose reductase</fullName>
        <ecNumber evidence="3 6">1.1.1.133</ecNumber>
    </recommendedName>
</protein>
<organism evidence="9 10">
    <name type="scientific">Pseudomonas luteola</name>
    <dbReference type="NCBI Taxonomy" id="47886"/>
    <lineage>
        <taxon>Bacteria</taxon>
        <taxon>Pseudomonadati</taxon>
        <taxon>Pseudomonadota</taxon>
        <taxon>Gammaproteobacteria</taxon>
        <taxon>Pseudomonadales</taxon>
        <taxon>Pseudomonadaceae</taxon>
        <taxon>Pseudomonas</taxon>
    </lineage>
</organism>
<dbReference type="UniPathway" id="UPA00124"/>
<dbReference type="EMBL" id="UAUF01000014">
    <property type="protein sequence ID" value="SPZ12722.1"/>
    <property type="molecule type" value="Genomic_DNA"/>
</dbReference>
<sequence length="292" mass="33025">MKILITGRSGQVSQALQRSLKTDHELVVLGRDAMDLANEEAIRETVRRVQPDLIINAAAYTAVDKAETDAEMAFKVNAEAPRILVEEAVARAIPFIHYSTDYVFDGDKNEPYSEEDATHPTSVYGESKLAGEQAVQAVGGQYLILRTSWVYSQDGHNFVRTMHRLLQEKDELRVVDDQIGIPTWSDTIASATSHIVDRITMGNPGPWGIYHLTSTGKTSWFGFTETIAQKLEEQGRLRARLYPIATYEYPTPAKRPANSRMDCSRIQTNWGVQLPEWKEAFEQFWQQNFADK</sequence>
<dbReference type="CDD" id="cd05254">
    <property type="entry name" value="dTDP_HR_like_SDR_e"/>
    <property type="match status" value="1"/>
</dbReference>
<evidence type="ECO:0000313" key="11">
    <source>
        <dbReference type="Proteomes" id="UP000626180"/>
    </source>
</evidence>
<evidence type="ECO:0000256" key="2">
    <source>
        <dbReference type="ARBA" id="ARBA00010944"/>
    </source>
</evidence>
<comment type="cofactor">
    <cofactor evidence="6">
        <name>Mg(2+)</name>
        <dbReference type="ChEBI" id="CHEBI:18420"/>
    </cofactor>
    <text evidence="6">Binds 1 Mg(2+) ion per monomer.</text>
</comment>
<dbReference type="GO" id="GO:0009243">
    <property type="term" value="P:O antigen biosynthetic process"/>
    <property type="evidence" value="ECO:0007669"/>
    <property type="project" value="UniProtKB-UniPathway"/>
</dbReference>
<dbReference type="InterPro" id="IPR036291">
    <property type="entry name" value="NAD(P)-bd_dom_sf"/>
</dbReference>
<reference evidence="8 11" key="2">
    <citation type="submission" date="2020-10" db="EMBL/GenBank/DDBJ databases">
        <title>Genome sequences of Pseudomonas isolates.</title>
        <authorList>
            <person name="Wessels L."/>
            <person name="Reich F."/>
            <person name="Hammerl J."/>
        </authorList>
    </citation>
    <scope>NUCLEOTIDE SEQUENCE [LARGE SCALE GENOMIC DNA]</scope>
    <source>
        <strain evidence="8 11">20-MO00624-0</strain>
    </source>
</reference>
<evidence type="ECO:0000313" key="10">
    <source>
        <dbReference type="Proteomes" id="UP000250443"/>
    </source>
</evidence>
<dbReference type="SUPFAM" id="SSF51735">
    <property type="entry name" value="NAD(P)-binding Rossmann-fold domains"/>
    <property type="match status" value="1"/>
</dbReference>
<feature type="domain" description="RmlD-like substrate binding" evidence="7">
    <location>
        <begin position="1"/>
        <end position="287"/>
    </location>
</feature>
<dbReference type="UniPathway" id="UPA00281"/>
<reference evidence="9 10" key="1">
    <citation type="submission" date="2018-06" db="EMBL/GenBank/DDBJ databases">
        <authorList>
            <consortium name="Pathogen Informatics"/>
            <person name="Doyle S."/>
        </authorList>
    </citation>
    <scope>NUCLEOTIDE SEQUENCE [LARGE SCALE GENOMIC DNA]</scope>
    <source>
        <strain evidence="9 10">NCTC11842</strain>
    </source>
</reference>
<dbReference type="Proteomes" id="UP000250443">
    <property type="component" value="Unassembled WGS sequence"/>
</dbReference>
<evidence type="ECO:0000313" key="9">
    <source>
        <dbReference type="EMBL" id="SPZ12722.1"/>
    </source>
</evidence>
<dbReference type="PANTHER" id="PTHR10491">
    <property type="entry name" value="DTDP-4-DEHYDRORHAMNOSE REDUCTASE"/>
    <property type="match status" value="1"/>
</dbReference>
<dbReference type="Proteomes" id="UP000626180">
    <property type="component" value="Unassembled WGS sequence"/>
</dbReference>
<keyword evidence="6" id="KW-0521">NADP</keyword>
<dbReference type="InterPro" id="IPR005913">
    <property type="entry name" value="dTDP_dehydrorham_reduct"/>
</dbReference>
<evidence type="ECO:0000256" key="5">
    <source>
        <dbReference type="ARBA" id="ARBA00048200"/>
    </source>
</evidence>
<comment type="pathway">
    <text evidence="1 6">Carbohydrate biosynthesis; dTDP-L-rhamnose biosynthesis.</text>
</comment>
<dbReference type="EC" id="1.1.1.133" evidence="3 6"/>
<dbReference type="NCBIfam" id="TIGR01214">
    <property type="entry name" value="rmlD"/>
    <property type="match status" value="1"/>
</dbReference>
<evidence type="ECO:0000259" key="7">
    <source>
        <dbReference type="Pfam" id="PF04321"/>
    </source>
</evidence>
<comment type="similarity">
    <text evidence="2 6">Belongs to the dTDP-4-dehydrorhamnose reductase family.</text>
</comment>
<dbReference type="PANTHER" id="PTHR10491:SF4">
    <property type="entry name" value="METHIONINE ADENOSYLTRANSFERASE 2 SUBUNIT BETA"/>
    <property type="match status" value="1"/>
</dbReference>
<dbReference type="Gene3D" id="3.90.25.10">
    <property type="entry name" value="UDP-galactose 4-epimerase, domain 1"/>
    <property type="match status" value="1"/>
</dbReference>
<evidence type="ECO:0000256" key="1">
    <source>
        <dbReference type="ARBA" id="ARBA00004781"/>
    </source>
</evidence>
<dbReference type="GO" id="GO:0005829">
    <property type="term" value="C:cytosol"/>
    <property type="evidence" value="ECO:0007669"/>
    <property type="project" value="TreeGrafter"/>
</dbReference>
<dbReference type="RefSeq" id="WP_010796372.1">
    <property type="nucleotide sequence ID" value="NZ_CP069262.1"/>
</dbReference>
<keyword evidence="6 9" id="KW-0560">Oxidoreductase</keyword>
<evidence type="ECO:0000256" key="4">
    <source>
        <dbReference type="ARBA" id="ARBA00017099"/>
    </source>
</evidence>
<dbReference type="Gene3D" id="3.40.50.720">
    <property type="entry name" value="NAD(P)-binding Rossmann-like Domain"/>
    <property type="match status" value="1"/>
</dbReference>
<name>A0A2X2CVE1_PSELU</name>
<comment type="catalytic activity">
    <reaction evidence="5 6">
        <text>dTDP-beta-L-rhamnose + NADP(+) = dTDP-4-dehydro-beta-L-rhamnose + NADPH + H(+)</text>
        <dbReference type="Rhea" id="RHEA:21796"/>
        <dbReference type="ChEBI" id="CHEBI:15378"/>
        <dbReference type="ChEBI" id="CHEBI:57510"/>
        <dbReference type="ChEBI" id="CHEBI:57783"/>
        <dbReference type="ChEBI" id="CHEBI:58349"/>
        <dbReference type="ChEBI" id="CHEBI:62830"/>
        <dbReference type="EC" id="1.1.1.133"/>
    </reaction>
</comment>
<dbReference type="AlphaFoldDB" id="A0A2X2CVE1"/>
<evidence type="ECO:0000256" key="3">
    <source>
        <dbReference type="ARBA" id="ARBA00012929"/>
    </source>
</evidence>
<evidence type="ECO:0000313" key="8">
    <source>
        <dbReference type="EMBL" id="MBF8641603.1"/>
    </source>
</evidence>
<dbReference type="GO" id="GO:0008831">
    <property type="term" value="F:dTDP-4-dehydrorhamnose reductase activity"/>
    <property type="evidence" value="ECO:0007669"/>
    <property type="project" value="UniProtKB-EC"/>
</dbReference>
<gene>
    <name evidence="9" type="primary">rfbD_3</name>
    <name evidence="8" type="synonym">rfbD</name>
    <name evidence="8" type="ORF">IRZ65_13030</name>
    <name evidence="9" type="ORF">NCTC11842_04635</name>
</gene>
<evidence type="ECO:0000256" key="6">
    <source>
        <dbReference type="RuleBase" id="RU364082"/>
    </source>
</evidence>
<dbReference type="Pfam" id="PF04321">
    <property type="entry name" value="RmlD_sub_bind"/>
    <property type="match status" value="1"/>
</dbReference>
<comment type="function">
    <text evidence="6">Catalyzes the reduction of dTDP-6-deoxy-L-lyxo-4-hexulose to yield dTDP-L-rhamnose.</text>
</comment>